<evidence type="ECO:0000256" key="1">
    <source>
        <dbReference type="SAM" id="MobiDB-lite"/>
    </source>
</evidence>
<gene>
    <name evidence="4" type="ORF">HNY73_014553</name>
</gene>
<reference evidence="4" key="1">
    <citation type="journal article" date="2020" name="bioRxiv">
        <title>Chromosome-level reference genome of the European wasp spider Argiope bruennichi: a resource for studies on range expansion and evolutionary adaptation.</title>
        <authorList>
            <person name="Sheffer M.M."/>
            <person name="Hoppe A."/>
            <person name="Krehenwinkel H."/>
            <person name="Uhl G."/>
            <person name="Kuss A.W."/>
            <person name="Jensen L."/>
            <person name="Jensen C."/>
            <person name="Gillespie R.G."/>
            <person name="Hoff K.J."/>
            <person name="Prost S."/>
        </authorList>
    </citation>
    <scope>NUCLEOTIDE SEQUENCE</scope>
</reference>
<dbReference type="SMART" id="SM00225">
    <property type="entry name" value="BTB"/>
    <property type="match status" value="2"/>
</dbReference>
<dbReference type="Pfam" id="PF22486">
    <property type="entry name" value="MATH_2"/>
    <property type="match status" value="1"/>
</dbReference>
<dbReference type="InterPro" id="IPR002083">
    <property type="entry name" value="MATH/TRAF_dom"/>
</dbReference>
<name>A0A8T0EQH1_ARGBR</name>
<dbReference type="Gene3D" id="2.60.210.10">
    <property type="entry name" value="Apoptosis, Tumor Necrosis Factor Receptor Associated Protein 2, Chain A"/>
    <property type="match status" value="1"/>
</dbReference>
<proteinExistence type="predicted"/>
<dbReference type="AlphaFoldDB" id="A0A8T0EQH1"/>
<evidence type="ECO:0000313" key="5">
    <source>
        <dbReference type="Proteomes" id="UP000807504"/>
    </source>
</evidence>
<dbReference type="CDD" id="cd18186">
    <property type="entry name" value="BTB_POZ_ZBTB_KLHL-like"/>
    <property type="match status" value="1"/>
</dbReference>
<sequence>MKEFIFIWNVENMSYAWHKTGEEIVSPKFIASPLQDTCWTLRLYPRGRDNSDYFSLFLHREEDDESEDLKIDFELSCISADNRVLYTWLAPNKYVYFSKGSEFGESQFIKRLEVFGQKKDLQLPRDILTLRCRMWMDDDGDINEFKQMYGRTQLPIEHIVSVETINLEPLAKKTFQIHSKLQNEVLFTVKIEYLSNGIDVTIDPISEVMFSTCKLTLVNKESKRKLWEEMSCSFNGPLANVWRLPFSTKDQQTENGNSNTMDLEFITEFIYSTGEENGTIETMIKDEMTIKGNKCIKIEDISADILEKFLICLYKDALENIEWDSVIELYYAADKYQVERLKHLCCYYLAENVDCDKVCDVLILADRYNDCALKQQVEDFIWKNEEEMVRPGQWNMYSFEQRELAMKKILSKNEDQENRKTPSKASDDIISSHPDVLDDFKRLYQDHIMSDITIKTKSASFPAHKVILFASSSTFKNMLTRTTTDILEIENLEDDIVSRMLLSLYTDSLEDAQWNIVMKLYHAADVFELLRLKLECSRFLLENLNLTNASDLLLLAHEHHDDKLKSAVEDYILLVDEELFGSDEWAEFSKSNLLLANETMSAKYKKNKNL</sequence>
<dbReference type="SMART" id="SM00061">
    <property type="entry name" value="MATH"/>
    <property type="match status" value="1"/>
</dbReference>
<dbReference type="PANTHER" id="PTHR24413">
    <property type="entry name" value="SPECKLE-TYPE POZ PROTEIN"/>
    <property type="match status" value="1"/>
</dbReference>
<keyword evidence="5" id="KW-1185">Reference proteome</keyword>
<dbReference type="InterPro" id="IPR008974">
    <property type="entry name" value="TRAF-like"/>
</dbReference>
<reference evidence="4" key="2">
    <citation type="submission" date="2020-06" db="EMBL/GenBank/DDBJ databases">
        <authorList>
            <person name="Sheffer M."/>
        </authorList>
    </citation>
    <scope>NUCLEOTIDE SEQUENCE</scope>
</reference>
<feature type="compositionally biased region" description="Basic and acidic residues" evidence="1">
    <location>
        <begin position="411"/>
        <end position="420"/>
    </location>
</feature>
<dbReference type="Gene3D" id="1.25.40.420">
    <property type="match status" value="1"/>
</dbReference>
<accession>A0A8T0EQH1</accession>
<dbReference type="GO" id="GO:0030163">
    <property type="term" value="P:protein catabolic process"/>
    <property type="evidence" value="ECO:0007669"/>
    <property type="project" value="UniProtKB-ARBA"/>
</dbReference>
<dbReference type="PROSITE" id="PS50097">
    <property type="entry name" value="BTB"/>
    <property type="match status" value="1"/>
</dbReference>
<feature type="domain" description="BTB" evidence="2">
    <location>
        <begin position="450"/>
        <end position="513"/>
    </location>
</feature>
<dbReference type="Proteomes" id="UP000807504">
    <property type="component" value="Unassembled WGS sequence"/>
</dbReference>
<dbReference type="PROSITE" id="PS50144">
    <property type="entry name" value="MATH"/>
    <property type="match status" value="1"/>
</dbReference>
<protein>
    <submittedName>
        <fullName evidence="4">Kelch-like protein 23 like protein</fullName>
    </submittedName>
</protein>
<dbReference type="Gene3D" id="3.30.710.10">
    <property type="entry name" value="Potassium Channel Kv1.1, Chain A"/>
    <property type="match status" value="2"/>
</dbReference>
<evidence type="ECO:0000259" key="2">
    <source>
        <dbReference type="PROSITE" id="PS50097"/>
    </source>
</evidence>
<comment type="caution">
    <text evidence="4">The sequence shown here is derived from an EMBL/GenBank/DDBJ whole genome shotgun (WGS) entry which is preliminary data.</text>
</comment>
<feature type="domain" description="MATH" evidence="3">
    <location>
        <begin position="3"/>
        <end position="134"/>
    </location>
</feature>
<evidence type="ECO:0000259" key="3">
    <source>
        <dbReference type="PROSITE" id="PS50144"/>
    </source>
</evidence>
<dbReference type="InterPro" id="IPR011333">
    <property type="entry name" value="SKP1/BTB/POZ_sf"/>
</dbReference>
<feature type="region of interest" description="Disordered" evidence="1">
    <location>
        <begin position="411"/>
        <end position="430"/>
    </location>
</feature>
<evidence type="ECO:0000313" key="4">
    <source>
        <dbReference type="EMBL" id="KAF8777738.1"/>
    </source>
</evidence>
<dbReference type="SUPFAM" id="SSF49599">
    <property type="entry name" value="TRAF domain-like"/>
    <property type="match status" value="1"/>
</dbReference>
<dbReference type="SUPFAM" id="SSF54695">
    <property type="entry name" value="POZ domain"/>
    <property type="match status" value="2"/>
</dbReference>
<dbReference type="Gene3D" id="6.10.250.3030">
    <property type="match status" value="1"/>
</dbReference>
<organism evidence="4 5">
    <name type="scientific">Argiope bruennichi</name>
    <name type="common">Wasp spider</name>
    <name type="synonym">Aranea bruennichi</name>
    <dbReference type="NCBI Taxonomy" id="94029"/>
    <lineage>
        <taxon>Eukaryota</taxon>
        <taxon>Metazoa</taxon>
        <taxon>Ecdysozoa</taxon>
        <taxon>Arthropoda</taxon>
        <taxon>Chelicerata</taxon>
        <taxon>Arachnida</taxon>
        <taxon>Araneae</taxon>
        <taxon>Araneomorphae</taxon>
        <taxon>Entelegynae</taxon>
        <taxon>Araneoidea</taxon>
        <taxon>Araneidae</taxon>
        <taxon>Argiope</taxon>
    </lineage>
</organism>
<dbReference type="Pfam" id="PF00651">
    <property type="entry name" value="BTB"/>
    <property type="match status" value="2"/>
</dbReference>
<dbReference type="EMBL" id="JABXBU010002072">
    <property type="protein sequence ID" value="KAF8777738.1"/>
    <property type="molecule type" value="Genomic_DNA"/>
</dbReference>
<dbReference type="InterPro" id="IPR000210">
    <property type="entry name" value="BTB/POZ_dom"/>
</dbReference>